<dbReference type="Gene3D" id="2.130.10.120">
    <property type="entry name" value="Prolyl oligopeptidase, N-terminal domain"/>
    <property type="match status" value="1"/>
</dbReference>
<reference evidence="8 9" key="1">
    <citation type="submission" date="2017-06" db="EMBL/GenBank/DDBJ databases">
        <authorList>
            <person name="Kim H.J."/>
            <person name="Triplett B.A."/>
        </authorList>
    </citation>
    <scope>NUCLEOTIDE SEQUENCE [LARGE SCALE GENOMIC DNA]</scope>
    <source>
        <strain evidence="8 9">DSM 25597</strain>
    </source>
</reference>
<dbReference type="GO" id="GO:0070012">
    <property type="term" value="F:oligopeptidase activity"/>
    <property type="evidence" value="ECO:0007669"/>
    <property type="project" value="TreeGrafter"/>
</dbReference>
<dbReference type="EC" id="3.4.21.26" evidence="2"/>
<protein>
    <recommendedName>
        <fullName evidence="2">prolyl oligopeptidase</fullName>
        <ecNumber evidence="2">3.4.21.26</ecNumber>
    </recommendedName>
</protein>
<name>A0A238VLU3_9FLAO</name>
<dbReference type="GO" id="GO:0004252">
    <property type="term" value="F:serine-type endopeptidase activity"/>
    <property type="evidence" value="ECO:0007669"/>
    <property type="project" value="UniProtKB-EC"/>
</dbReference>
<dbReference type="InterPro" id="IPR001375">
    <property type="entry name" value="Peptidase_S9_cat"/>
</dbReference>
<dbReference type="PRINTS" id="PR00862">
    <property type="entry name" value="PROLIGOPTASE"/>
</dbReference>
<dbReference type="PANTHER" id="PTHR42881">
    <property type="entry name" value="PROLYL ENDOPEPTIDASE"/>
    <property type="match status" value="1"/>
</dbReference>
<dbReference type="OrthoDB" id="9801421at2"/>
<evidence type="ECO:0000256" key="2">
    <source>
        <dbReference type="ARBA" id="ARBA00011897"/>
    </source>
</evidence>
<keyword evidence="5" id="KW-0720">Serine protease</keyword>
<dbReference type="InterPro" id="IPR023302">
    <property type="entry name" value="Pept_S9A_N"/>
</dbReference>
<proteinExistence type="predicted"/>
<comment type="catalytic activity">
    <reaction evidence="1">
        <text>Hydrolysis of Pro-|-Xaa &gt;&gt; Ala-|-Xaa in oligopeptides.</text>
        <dbReference type="EC" id="3.4.21.26"/>
    </reaction>
</comment>
<dbReference type="Proteomes" id="UP000198379">
    <property type="component" value="Unassembled WGS sequence"/>
</dbReference>
<evidence type="ECO:0000256" key="1">
    <source>
        <dbReference type="ARBA" id="ARBA00001070"/>
    </source>
</evidence>
<dbReference type="InterPro" id="IPR051167">
    <property type="entry name" value="Prolyl_oligopep/macrocyclase"/>
</dbReference>
<feature type="domain" description="Peptidase S9 prolyl oligopeptidase catalytic" evidence="6">
    <location>
        <begin position="509"/>
        <end position="712"/>
    </location>
</feature>
<accession>A0A238VLU3</accession>
<dbReference type="GO" id="GO:0005829">
    <property type="term" value="C:cytosol"/>
    <property type="evidence" value="ECO:0007669"/>
    <property type="project" value="TreeGrafter"/>
</dbReference>
<dbReference type="InterPro" id="IPR002470">
    <property type="entry name" value="Peptidase_S9A"/>
</dbReference>
<dbReference type="SUPFAM" id="SSF53474">
    <property type="entry name" value="alpha/beta-Hydrolases"/>
    <property type="match status" value="1"/>
</dbReference>
<sequence>MRNFYLLTMILNSIVISINAQNSTILTPEIAIDQYHNQNIEDPYRHLENLSNPEVKEWIESQSEIAQSFLNSIEKKQFLIDKQIELDTKNEFVISKLKVTHDEYHYYLKRLPTENVAKLYYRTSFEGEEHLLYDPISFKPLENKNYIINYFQPDWVNSKIAIGLTEKGKEISQIIILDIHTNQIFPEVLQNTWPSDVGGLQWLPDNSGFIYVHFPNATTNSQNFLLNTNSALHKIGELQEKDTTIFSKEFCKNLDIKEEDFPTTNIESRSNKYLIGKTTGANAYYNAYYLPINKIGATDWEPLFSKKELIKDYTIIGDSIIFKTSYNAPNFKIGITSIQNPNFKTARILVPENKDHILTDFAVTSEGLYYVTSKNSVQAKLFRHTSQQDEEIKLPKIYGTIEISSHGQSYPKLWITSKGWTTNSERHEYVNNVLTPKNIDNTSNSNILDNIIIEEIEVTGHDGQKIPLSIFYHKDMVKNGKNPVLMDGYGSYGIAMKPAMLIHRTLWILEGGVYAVAHVRGGGEKGEAWHKGGYKKTKPNTWKDFISCAEHLISNQYTSPKKLSILSGSAGGILIGRALTERPDLFASAIIEFGTINMLRFETHNNGANNTKEFGTVKDPEEFKALLEMDAYHHLKKNEKYPAVLLTAGLNDPRVPAWFSAKFMAKLQAYDVSNNPKLLLVDSDSGHGIDNTKIKTFERYANIIAFAFQQTGHPEYQFKTD</sequence>
<keyword evidence="3" id="KW-0645">Protease</keyword>
<feature type="domain" description="Peptidase S9A N-terminal" evidence="7">
    <location>
        <begin position="31"/>
        <end position="417"/>
    </location>
</feature>
<dbReference type="Pfam" id="PF02897">
    <property type="entry name" value="Peptidase_S9_N"/>
    <property type="match status" value="1"/>
</dbReference>
<evidence type="ECO:0000259" key="6">
    <source>
        <dbReference type="Pfam" id="PF00326"/>
    </source>
</evidence>
<evidence type="ECO:0000256" key="4">
    <source>
        <dbReference type="ARBA" id="ARBA00022801"/>
    </source>
</evidence>
<gene>
    <name evidence="8" type="ORF">SAMN06265376_1017</name>
</gene>
<dbReference type="SUPFAM" id="SSF50993">
    <property type="entry name" value="Peptidase/esterase 'gauge' domain"/>
    <property type="match status" value="1"/>
</dbReference>
<evidence type="ECO:0000256" key="5">
    <source>
        <dbReference type="ARBA" id="ARBA00022825"/>
    </source>
</evidence>
<evidence type="ECO:0000313" key="8">
    <source>
        <dbReference type="EMBL" id="SNR35168.1"/>
    </source>
</evidence>
<evidence type="ECO:0000256" key="3">
    <source>
        <dbReference type="ARBA" id="ARBA00022670"/>
    </source>
</evidence>
<dbReference type="Pfam" id="PF00326">
    <property type="entry name" value="Peptidase_S9"/>
    <property type="match status" value="1"/>
</dbReference>
<dbReference type="AlphaFoldDB" id="A0A238VLU3"/>
<keyword evidence="4" id="KW-0378">Hydrolase</keyword>
<organism evidence="8 9">
    <name type="scientific">Dokdonia pacifica</name>
    <dbReference type="NCBI Taxonomy" id="1627892"/>
    <lineage>
        <taxon>Bacteria</taxon>
        <taxon>Pseudomonadati</taxon>
        <taxon>Bacteroidota</taxon>
        <taxon>Flavobacteriia</taxon>
        <taxon>Flavobacteriales</taxon>
        <taxon>Flavobacteriaceae</taxon>
        <taxon>Dokdonia</taxon>
    </lineage>
</organism>
<evidence type="ECO:0000259" key="7">
    <source>
        <dbReference type="Pfam" id="PF02897"/>
    </source>
</evidence>
<evidence type="ECO:0000313" key="9">
    <source>
        <dbReference type="Proteomes" id="UP000198379"/>
    </source>
</evidence>
<dbReference type="GO" id="GO:0006508">
    <property type="term" value="P:proteolysis"/>
    <property type="evidence" value="ECO:0007669"/>
    <property type="project" value="UniProtKB-KW"/>
</dbReference>
<dbReference type="Gene3D" id="3.40.50.1820">
    <property type="entry name" value="alpha/beta hydrolase"/>
    <property type="match status" value="1"/>
</dbReference>
<dbReference type="EMBL" id="FZNY01000001">
    <property type="protein sequence ID" value="SNR35168.1"/>
    <property type="molecule type" value="Genomic_DNA"/>
</dbReference>
<dbReference type="PANTHER" id="PTHR42881:SF2">
    <property type="entry name" value="PROLYL ENDOPEPTIDASE"/>
    <property type="match status" value="1"/>
</dbReference>
<dbReference type="RefSeq" id="WP_089369392.1">
    <property type="nucleotide sequence ID" value="NZ_BMEP01000002.1"/>
</dbReference>
<keyword evidence="9" id="KW-1185">Reference proteome</keyword>
<dbReference type="InterPro" id="IPR029058">
    <property type="entry name" value="AB_hydrolase_fold"/>
</dbReference>